<dbReference type="Gene3D" id="3.10.450.40">
    <property type="match status" value="1"/>
</dbReference>
<dbReference type="InterPro" id="IPR025711">
    <property type="entry name" value="PepSY"/>
</dbReference>
<keyword evidence="1" id="KW-0732">Signal</keyword>
<evidence type="ECO:0000313" key="4">
    <source>
        <dbReference type="Proteomes" id="UP000514752"/>
    </source>
</evidence>
<evidence type="ECO:0000313" key="3">
    <source>
        <dbReference type="EMBL" id="QMT40044.1"/>
    </source>
</evidence>
<accession>A0A7D7RUD5</accession>
<dbReference type="EMBL" id="CP059567">
    <property type="protein sequence ID" value="QMT40044.1"/>
    <property type="molecule type" value="Genomic_DNA"/>
</dbReference>
<feature type="chain" id="PRO_5027589884" evidence="1">
    <location>
        <begin position="26"/>
        <end position="101"/>
    </location>
</feature>
<dbReference type="RefSeq" id="WP_182121800.1">
    <property type="nucleotide sequence ID" value="NZ_CP059567.1"/>
</dbReference>
<dbReference type="KEGG" id="nsg:H3L94_09325"/>
<name>A0A7D7RUD5_9NEIS</name>
<gene>
    <name evidence="3" type="ORF">H3L94_09325</name>
</gene>
<reference evidence="3 4" key="1">
    <citation type="submission" date="2020-07" db="EMBL/GenBank/DDBJ databases">
        <title>Genomic diversity of species in the Neisseriaceae family.</title>
        <authorList>
            <person name="Vincent A.T."/>
            <person name="Bernet E."/>
            <person name="Veyrier F.J."/>
        </authorList>
    </citation>
    <scope>NUCLEOTIDE SEQUENCE [LARGE SCALE GENOMIC DNA]</scope>
    <source>
        <strain evidence="3 4">DSM 22244</strain>
    </source>
</reference>
<dbReference type="Proteomes" id="UP000514752">
    <property type="component" value="Chromosome"/>
</dbReference>
<proteinExistence type="predicted"/>
<feature type="domain" description="PepSY" evidence="2">
    <location>
        <begin position="40"/>
        <end position="97"/>
    </location>
</feature>
<dbReference type="AlphaFoldDB" id="A0A7D7RUD5"/>
<evidence type="ECO:0000259" key="2">
    <source>
        <dbReference type="Pfam" id="PF03413"/>
    </source>
</evidence>
<sequence>MLHTRKNIAWGLAAALMAASVPAFADNDELHYQQNRSQYISYEQAAKIAADKVGGQAGKVDFEYSRTQGAYFEVDVMGRDGEYDVIIDAKTGRVLSSQRDY</sequence>
<dbReference type="Pfam" id="PF03413">
    <property type="entry name" value="PepSY"/>
    <property type="match status" value="1"/>
</dbReference>
<feature type="signal peptide" evidence="1">
    <location>
        <begin position="1"/>
        <end position="25"/>
    </location>
</feature>
<evidence type="ECO:0000256" key="1">
    <source>
        <dbReference type="SAM" id="SignalP"/>
    </source>
</evidence>
<protein>
    <submittedName>
        <fullName evidence="3">PepSY domain-containing protein</fullName>
    </submittedName>
</protein>
<organism evidence="3 4">
    <name type="scientific">Neisseria shayeganii</name>
    <dbReference type="NCBI Taxonomy" id="607712"/>
    <lineage>
        <taxon>Bacteria</taxon>
        <taxon>Pseudomonadati</taxon>
        <taxon>Pseudomonadota</taxon>
        <taxon>Betaproteobacteria</taxon>
        <taxon>Neisseriales</taxon>
        <taxon>Neisseriaceae</taxon>
        <taxon>Neisseria</taxon>
    </lineage>
</organism>